<dbReference type="Proteomes" id="UP000683000">
    <property type="component" value="Unassembled WGS sequence"/>
</dbReference>
<dbReference type="Pfam" id="PF07249">
    <property type="entry name" value="Cerato-platanin"/>
    <property type="match status" value="1"/>
</dbReference>
<accession>A0A8I2YRR8</accession>
<reference evidence="4" key="1">
    <citation type="submission" date="2021-03" db="EMBL/GenBank/DDBJ databases">
        <title>Evolutionary innovations through gain and loss of genes in the ectomycorrhizal Boletales.</title>
        <authorList>
            <person name="Wu G."/>
            <person name="Miyauchi S."/>
            <person name="Morin E."/>
            <person name="Yang Z.-L."/>
            <person name="Xu J."/>
            <person name="Martin F.M."/>
        </authorList>
    </citation>
    <scope>NUCLEOTIDE SEQUENCE</scope>
    <source>
        <strain evidence="4">BR01</strain>
    </source>
</reference>
<dbReference type="AlphaFoldDB" id="A0A8I2YRR8"/>
<evidence type="ECO:0000313" key="4">
    <source>
        <dbReference type="EMBL" id="KAG6375793.1"/>
    </source>
</evidence>
<proteinExistence type="inferred from homology"/>
<keyword evidence="5" id="KW-1185">Reference proteome</keyword>
<protein>
    <submittedName>
        <fullName evidence="4">Uncharacterized protein</fullName>
    </submittedName>
</protein>
<evidence type="ECO:0000256" key="2">
    <source>
        <dbReference type="ARBA" id="ARBA00010421"/>
    </source>
</evidence>
<dbReference type="OrthoDB" id="4898945at2759"/>
<evidence type="ECO:0000256" key="1">
    <source>
        <dbReference type="ARBA" id="ARBA00004613"/>
    </source>
</evidence>
<dbReference type="InterPro" id="IPR010829">
    <property type="entry name" value="Cerato-platanin"/>
</dbReference>
<comment type="caution">
    <text evidence="4">The sequence shown here is derived from an EMBL/GenBank/DDBJ whole genome shotgun (WGS) entry which is preliminary data.</text>
</comment>
<keyword evidence="3" id="KW-0964">Secreted</keyword>
<sequence>MKTTSLAATTPGLSLSYNNKFDNANLPVSELACSTPLENKRYTTLGSLPDFPFAGGAYTVMPWNTYM</sequence>
<comment type="subcellular location">
    <subcellularLocation>
        <location evidence="1">Secreted</location>
    </subcellularLocation>
</comment>
<dbReference type="GO" id="GO:0005576">
    <property type="term" value="C:extracellular region"/>
    <property type="evidence" value="ECO:0007669"/>
    <property type="project" value="UniProtKB-SubCell"/>
</dbReference>
<evidence type="ECO:0000313" key="5">
    <source>
        <dbReference type="Proteomes" id="UP000683000"/>
    </source>
</evidence>
<name>A0A8I2YRR8_9AGAM</name>
<comment type="similarity">
    <text evidence="2">Belongs to the cerato-platanin family.</text>
</comment>
<dbReference type="EMBL" id="JAGFBS010000013">
    <property type="protein sequence ID" value="KAG6375793.1"/>
    <property type="molecule type" value="Genomic_DNA"/>
</dbReference>
<organism evidence="4 5">
    <name type="scientific">Boletus reticuloceps</name>
    <dbReference type="NCBI Taxonomy" id="495285"/>
    <lineage>
        <taxon>Eukaryota</taxon>
        <taxon>Fungi</taxon>
        <taxon>Dikarya</taxon>
        <taxon>Basidiomycota</taxon>
        <taxon>Agaricomycotina</taxon>
        <taxon>Agaricomycetes</taxon>
        <taxon>Agaricomycetidae</taxon>
        <taxon>Boletales</taxon>
        <taxon>Boletineae</taxon>
        <taxon>Boletaceae</taxon>
        <taxon>Boletoideae</taxon>
        <taxon>Boletus</taxon>
    </lineage>
</organism>
<gene>
    <name evidence="4" type="ORF">JVT61DRAFT_2645</name>
</gene>
<dbReference type="InterPro" id="IPR036908">
    <property type="entry name" value="RlpA-like_sf"/>
</dbReference>
<dbReference type="Gene3D" id="2.40.40.10">
    <property type="entry name" value="RlpA-like domain"/>
    <property type="match status" value="1"/>
</dbReference>
<evidence type="ECO:0000256" key="3">
    <source>
        <dbReference type="ARBA" id="ARBA00022525"/>
    </source>
</evidence>